<evidence type="ECO:0000256" key="1">
    <source>
        <dbReference type="RuleBase" id="RU362001"/>
    </source>
</evidence>
<dbReference type="InterPro" id="IPR010310">
    <property type="entry name" value="T7SS_ESAT-6-like"/>
</dbReference>
<dbReference type="Proteomes" id="UP000535511">
    <property type="component" value="Unassembled WGS sequence"/>
</dbReference>
<evidence type="ECO:0000313" key="3">
    <source>
        <dbReference type="Proteomes" id="UP000535511"/>
    </source>
</evidence>
<gene>
    <name evidence="2" type="ORF">BJZ21_003234</name>
</gene>
<comment type="caution">
    <text evidence="2">The sequence shown here is derived from an EMBL/GenBank/DDBJ whole genome shotgun (WGS) entry which is preliminary data.</text>
</comment>
<name>A0A7Y9E8G4_9ACTN</name>
<sequence>MTAAPDRFTVDLDRLEQVVDRMAAGASELESLLADLGARVRVLHASWDGAAAAAQLDAQHRWEAGFREMHAGLLRMRAAGGRAHQGYAAAVAANVAMWDQLV</sequence>
<proteinExistence type="inferred from homology"/>
<protein>
    <recommendedName>
        <fullName evidence="1">ESAT-6-like protein</fullName>
    </recommendedName>
</protein>
<accession>A0A7Y9E8G4</accession>
<dbReference type="Pfam" id="PF06013">
    <property type="entry name" value="WXG100"/>
    <property type="match status" value="1"/>
</dbReference>
<dbReference type="RefSeq" id="WP_179664704.1">
    <property type="nucleotide sequence ID" value="NZ_JACCBG010000001.1"/>
</dbReference>
<organism evidence="2 3">
    <name type="scientific">Nocardioides panaciterrulae</name>
    <dbReference type="NCBI Taxonomy" id="661492"/>
    <lineage>
        <taxon>Bacteria</taxon>
        <taxon>Bacillati</taxon>
        <taxon>Actinomycetota</taxon>
        <taxon>Actinomycetes</taxon>
        <taxon>Propionibacteriales</taxon>
        <taxon>Nocardioidaceae</taxon>
        <taxon>Nocardioides</taxon>
    </lineage>
</organism>
<dbReference type="NCBIfam" id="TIGR03930">
    <property type="entry name" value="WXG100_ESAT6"/>
    <property type="match status" value="1"/>
</dbReference>
<dbReference type="SUPFAM" id="SSF140453">
    <property type="entry name" value="EsxAB dimer-like"/>
    <property type="match status" value="1"/>
</dbReference>
<keyword evidence="3" id="KW-1185">Reference proteome</keyword>
<dbReference type="EMBL" id="JACCBG010000001">
    <property type="protein sequence ID" value="NYD43151.1"/>
    <property type="molecule type" value="Genomic_DNA"/>
</dbReference>
<dbReference type="AlphaFoldDB" id="A0A7Y9E8G4"/>
<comment type="similarity">
    <text evidence="1">Belongs to the WXG100 family.</text>
</comment>
<evidence type="ECO:0000313" key="2">
    <source>
        <dbReference type="EMBL" id="NYD43151.1"/>
    </source>
</evidence>
<dbReference type="Gene3D" id="1.10.287.1060">
    <property type="entry name" value="ESAT-6-like"/>
    <property type="match status" value="1"/>
</dbReference>
<dbReference type="InterPro" id="IPR036689">
    <property type="entry name" value="ESAT-6-like_sf"/>
</dbReference>
<reference evidence="2 3" key="1">
    <citation type="submission" date="2020-07" db="EMBL/GenBank/DDBJ databases">
        <title>Sequencing the genomes of 1000 actinobacteria strains.</title>
        <authorList>
            <person name="Klenk H.-P."/>
        </authorList>
    </citation>
    <scope>NUCLEOTIDE SEQUENCE [LARGE SCALE GENOMIC DNA]</scope>
    <source>
        <strain evidence="2 3">DSM 21350</strain>
    </source>
</reference>